<dbReference type="Gene3D" id="3.40.50.300">
    <property type="entry name" value="P-loop containing nucleotide triphosphate hydrolases"/>
    <property type="match status" value="1"/>
</dbReference>
<dbReference type="InterPro" id="IPR036280">
    <property type="entry name" value="Multihaem_cyt_sf"/>
</dbReference>
<name>A0ABP3FB42_9BACI</name>
<accession>A0ABP3FB42</accession>
<comment type="caution">
    <text evidence="1">The sequence shown here is derived from an EMBL/GenBank/DDBJ whole genome shotgun (WGS) entry which is preliminary data.</text>
</comment>
<dbReference type="RefSeq" id="WP_343795245.1">
    <property type="nucleotide sequence ID" value="NZ_BAAADJ010000001.1"/>
</dbReference>
<reference evidence="2" key="1">
    <citation type="journal article" date="2019" name="Int. J. Syst. Evol. Microbiol.">
        <title>The Global Catalogue of Microorganisms (GCM) 10K type strain sequencing project: providing services to taxonomists for standard genome sequencing and annotation.</title>
        <authorList>
            <consortium name="The Broad Institute Genomics Platform"/>
            <consortium name="The Broad Institute Genome Sequencing Center for Infectious Disease"/>
            <person name="Wu L."/>
            <person name="Ma J."/>
        </authorList>
    </citation>
    <scope>NUCLEOTIDE SEQUENCE [LARGE SCALE GENOMIC DNA]</scope>
    <source>
        <strain evidence="2">JCM 9731</strain>
    </source>
</reference>
<evidence type="ECO:0000313" key="1">
    <source>
        <dbReference type="EMBL" id="GAA0313730.1"/>
    </source>
</evidence>
<proteinExistence type="predicted"/>
<dbReference type="Proteomes" id="UP001500782">
    <property type="component" value="Unassembled WGS sequence"/>
</dbReference>
<sequence>MAKYSILKSFYASDEWITLRLQLINKRGNECERCHKIIPKSRDIIGHHTIELTPENVHDRMISLNSDKIELVCFDCHNKEHKRFGYSGERKVYVVYGPPMSGKKTFVRQNMSRGDLVVDMDNLYAAVSLLPEYDKPDNLFTNVIGIHNKLIDNIKTRFGKWNDAWIIGGYADRYKRERLAEDLGAELVFCNVNKDECLRRLELDEEKKYRKDEWKGYIEKWFSSYTE</sequence>
<dbReference type="SUPFAM" id="SSF52540">
    <property type="entry name" value="P-loop containing nucleoside triphosphate hydrolases"/>
    <property type="match status" value="1"/>
</dbReference>
<evidence type="ECO:0008006" key="3">
    <source>
        <dbReference type="Google" id="ProtNLM"/>
    </source>
</evidence>
<evidence type="ECO:0000313" key="2">
    <source>
        <dbReference type="Proteomes" id="UP001500782"/>
    </source>
</evidence>
<gene>
    <name evidence="1" type="ORF">GCM10008967_00270</name>
</gene>
<dbReference type="SUPFAM" id="SSF48695">
    <property type="entry name" value="Multiheme cytochromes"/>
    <property type="match status" value="1"/>
</dbReference>
<keyword evidence="2" id="KW-1185">Reference proteome</keyword>
<dbReference type="InterPro" id="IPR027417">
    <property type="entry name" value="P-loop_NTPase"/>
</dbReference>
<organism evidence="1 2">
    <name type="scientific">Bacillus carboniphilus</name>
    <dbReference type="NCBI Taxonomy" id="86663"/>
    <lineage>
        <taxon>Bacteria</taxon>
        <taxon>Bacillati</taxon>
        <taxon>Bacillota</taxon>
        <taxon>Bacilli</taxon>
        <taxon>Bacillales</taxon>
        <taxon>Bacillaceae</taxon>
        <taxon>Bacillus</taxon>
    </lineage>
</organism>
<dbReference type="EMBL" id="BAAADJ010000001">
    <property type="protein sequence ID" value="GAA0313730.1"/>
    <property type="molecule type" value="Genomic_DNA"/>
</dbReference>
<protein>
    <recommendedName>
        <fullName evidence="3">HNH domain-containing protein</fullName>
    </recommendedName>
</protein>